<dbReference type="Proteomes" id="UP000650467">
    <property type="component" value="Unassembled WGS sequence"/>
</dbReference>
<evidence type="ECO:0000313" key="1">
    <source>
        <dbReference type="EMBL" id="KAG2428723.1"/>
    </source>
</evidence>
<keyword evidence="2" id="KW-1185">Reference proteome</keyword>
<dbReference type="AlphaFoldDB" id="A0A835SKD9"/>
<protein>
    <submittedName>
        <fullName evidence="1">Uncharacterized protein</fullName>
    </submittedName>
</protein>
<dbReference type="EMBL" id="JAEHOC010000033">
    <property type="protein sequence ID" value="KAG2428723.1"/>
    <property type="molecule type" value="Genomic_DNA"/>
</dbReference>
<proteinExistence type="predicted"/>
<name>A0A835SKD9_CHLIN</name>
<sequence length="473" mass="49303">MQNKVHVRGAVGEVAEAMLPDETNHLSAIISGGLALLPHLVKLTLPNWSLLGALGDMRRRREAAAAAAAGPAAGGGGQASGDGDYYWLSKLQELEISSDDHEPITDEIAAGVASLRSLRILRLRRCAAPENGAGLLPLPNQPPPSLERLSVLTRTGEGILGSGLDACIEEGQLKMPHEAAIVAVKDLVQRCGTVEVREVEFETYTHQPALLQAAELLLQPRALRLVALRSYILAVPVHQQGGTARGAAVVGAAAHNPPLLQPLQPQQQQQQQLAAVPPLAPSLPSPQAVVVRAVQRLLARPRVPAPAAGGPKPPSGVAQLLVLQGPLVAGLAQALELLVSWGLGGPVLLLPVGARAGAGAAAALHAAVQSVDEKAQLDAAWIAVKRYPGYQGSSNYKLLPASLLWCIQQELDNIWALGTGGGAASRGAAAPTSTAHAPPSLLQEQAQWLLQLGKVLSEELPQHAHVSFEASDD</sequence>
<organism evidence="1 2">
    <name type="scientific">Chlamydomonas incerta</name>
    <dbReference type="NCBI Taxonomy" id="51695"/>
    <lineage>
        <taxon>Eukaryota</taxon>
        <taxon>Viridiplantae</taxon>
        <taxon>Chlorophyta</taxon>
        <taxon>core chlorophytes</taxon>
        <taxon>Chlorophyceae</taxon>
        <taxon>CS clade</taxon>
        <taxon>Chlamydomonadales</taxon>
        <taxon>Chlamydomonadaceae</taxon>
        <taxon>Chlamydomonas</taxon>
    </lineage>
</organism>
<evidence type="ECO:0000313" key="2">
    <source>
        <dbReference type="Proteomes" id="UP000650467"/>
    </source>
</evidence>
<reference evidence="1" key="1">
    <citation type="journal article" date="2020" name="bioRxiv">
        <title>Comparative genomics of Chlamydomonas.</title>
        <authorList>
            <person name="Craig R.J."/>
            <person name="Hasan A.R."/>
            <person name="Ness R.W."/>
            <person name="Keightley P.D."/>
        </authorList>
    </citation>
    <scope>NUCLEOTIDE SEQUENCE</scope>
    <source>
        <strain evidence="1">SAG 7.73</strain>
    </source>
</reference>
<accession>A0A835SKD9</accession>
<comment type="caution">
    <text evidence="1">The sequence shown here is derived from an EMBL/GenBank/DDBJ whole genome shotgun (WGS) entry which is preliminary data.</text>
</comment>
<gene>
    <name evidence="1" type="ORF">HXX76_011427</name>
</gene>